<dbReference type="GO" id="GO:0005886">
    <property type="term" value="C:plasma membrane"/>
    <property type="evidence" value="ECO:0007669"/>
    <property type="project" value="UniProtKB-SubCell"/>
</dbReference>
<dbReference type="InterPro" id="IPR001958">
    <property type="entry name" value="Tet-R_TetA/multi-R_MdtG-like"/>
</dbReference>
<gene>
    <name evidence="11" type="ORF">F0L68_11515</name>
</gene>
<proteinExistence type="inferred from homology"/>
<organism evidence="11 12">
    <name type="scientific">Solihabitans fulvus</name>
    <dbReference type="NCBI Taxonomy" id="1892852"/>
    <lineage>
        <taxon>Bacteria</taxon>
        <taxon>Bacillati</taxon>
        <taxon>Actinomycetota</taxon>
        <taxon>Actinomycetes</taxon>
        <taxon>Pseudonocardiales</taxon>
        <taxon>Pseudonocardiaceae</taxon>
        <taxon>Solihabitans</taxon>
    </lineage>
</organism>
<dbReference type="AlphaFoldDB" id="A0A5B2XIM5"/>
<comment type="subcellular location">
    <subcellularLocation>
        <location evidence="1">Cell membrane</location>
        <topology evidence="1">Multi-pass membrane protein</topology>
    </subcellularLocation>
</comment>
<keyword evidence="5 9" id="KW-0812">Transmembrane</keyword>
<feature type="transmembrane region" description="Helical" evidence="9">
    <location>
        <begin position="79"/>
        <end position="103"/>
    </location>
</feature>
<feature type="transmembrane region" description="Helical" evidence="9">
    <location>
        <begin position="14"/>
        <end position="35"/>
    </location>
</feature>
<feature type="compositionally biased region" description="Basic and acidic residues" evidence="8">
    <location>
        <begin position="392"/>
        <end position="407"/>
    </location>
</feature>
<accession>A0A5B2XIM5</accession>
<sequence length="421" mass="43143">METVENRPRLPNEVWVLVAASFIIAIGFGIVAPVLPNFAASFNVGNTAASLVVSAFAFVRLAFAPVSGRLVARLGEPPVYLVGILIVAIGTGACGFATGYWQLLLFRSLAGVGSTMFTVSAVGLLIRLTPPELRARASGVWATSFLLGNIAGPILGGALVGLSLRAPFEIYAVALVIAVLVAWLFLRRSTLATEIQHSEQPAITVGEALRTGAYRAALASSFANGWAVYGVRISLIPLFVSQALHQGPGVAGLSLSVFAGGNAAVLLISGRLADSLGRRPLALAGLGVAAVGTVWIGFTTSEPTFLAASLVAGIGAGLLNPAQTAVVADVVGAKGRGGPVLAAFQMAADLGAIIGPLAAGLLADRISYQAAFAVTGSMAVLALLVWLPAPETRPEREPETKPEREPEPATPVLDSSPRSGT</sequence>
<evidence type="ECO:0000256" key="1">
    <source>
        <dbReference type="ARBA" id="ARBA00004651"/>
    </source>
</evidence>
<feature type="transmembrane region" description="Helical" evidence="9">
    <location>
        <begin position="47"/>
        <end position="67"/>
    </location>
</feature>
<feature type="transmembrane region" description="Helical" evidence="9">
    <location>
        <begin position="304"/>
        <end position="328"/>
    </location>
</feature>
<dbReference type="PANTHER" id="PTHR23517">
    <property type="entry name" value="RESISTANCE PROTEIN MDTM, PUTATIVE-RELATED-RELATED"/>
    <property type="match status" value="1"/>
</dbReference>
<dbReference type="GO" id="GO:0022857">
    <property type="term" value="F:transmembrane transporter activity"/>
    <property type="evidence" value="ECO:0007669"/>
    <property type="project" value="InterPro"/>
</dbReference>
<keyword evidence="7 9" id="KW-0472">Membrane</keyword>
<dbReference type="Pfam" id="PF00083">
    <property type="entry name" value="Sugar_tr"/>
    <property type="match status" value="1"/>
</dbReference>
<feature type="transmembrane region" description="Helical" evidence="9">
    <location>
        <begin position="281"/>
        <end position="298"/>
    </location>
</feature>
<evidence type="ECO:0000256" key="4">
    <source>
        <dbReference type="ARBA" id="ARBA00022475"/>
    </source>
</evidence>
<evidence type="ECO:0000256" key="2">
    <source>
        <dbReference type="ARBA" id="ARBA00007520"/>
    </source>
</evidence>
<dbReference type="SUPFAM" id="SSF103473">
    <property type="entry name" value="MFS general substrate transporter"/>
    <property type="match status" value="1"/>
</dbReference>
<feature type="transmembrane region" description="Helical" evidence="9">
    <location>
        <begin position="109"/>
        <end position="128"/>
    </location>
</feature>
<dbReference type="InterPro" id="IPR036259">
    <property type="entry name" value="MFS_trans_sf"/>
</dbReference>
<dbReference type="EMBL" id="VUOB01000020">
    <property type="protein sequence ID" value="KAA2262849.1"/>
    <property type="molecule type" value="Genomic_DNA"/>
</dbReference>
<protein>
    <submittedName>
        <fullName evidence="11">MFS transporter</fullName>
    </submittedName>
</protein>
<dbReference type="PROSITE" id="PS50850">
    <property type="entry name" value="MFS"/>
    <property type="match status" value="1"/>
</dbReference>
<dbReference type="PANTHER" id="PTHR23517:SF3">
    <property type="entry name" value="INTEGRAL MEMBRANE TRANSPORT PROTEIN"/>
    <property type="match status" value="1"/>
</dbReference>
<comment type="caution">
    <text evidence="11">The sequence shown here is derived from an EMBL/GenBank/DDBJ whole genome shotgun (WGS) entry which is preliminary data.</text>
</comment>
<dbReference type="Proteomes" id="UP000323454">
    <property type="component" value="Unassembled WGS sequence"/>
</dbReference>
<reference evidence="11 12" key="2">
    <citation type="submission" date="2019-09" db="EMBL/GenBank/DDBJ databases">
        <authorList>
            <person name="Jin C."/>
        </authorList>
    </citation>
    <scope>NUCLEOTIDE SEQUENCE [LARGE SCALE GENOMIC DNA]</scope>
    <source>
        <strain evidence="11 12">AN110305</strain>
    </source>
</reference>
<dbReference type="CDD" id="cd17325">
    <property type="entry name" value="MFS_MdtG_SLC18_like"/>
    <property type="match status" value="1"/>
</dbReference>
<dbReference type="InterPro" id="IPR011701">
    <property type="entry name" value="MFS"/>
</dbReference>
<name>A0A5B2XIM5_9PSEU</name>
<dbReference type="InterPro" id="IPR020846">
    <property type="entry name" value="MFS_dom"/>
</dbReference>
<evidence type="ECO:0000256" key="5">
    <source>
        <dbReference type="ARBA" id="ARBA00022692"/>
    </source>
</evidence>
<keyword evidence="12" id="KW-1185">Reference proteome</keyword>
<feature type="transmembrane region" description="Helical" evidence="9">
    <location>
        <begin position="226"/>
        <end position="244"/>
    </location>
</feature>
<evidence type="ECO:0000313" key="12">
    <source>
        <dbReference type="Proteomes" id="UP000323454"/>
    </source>
</evidence>
<dbReference type="InterPro" id="IPR050171">
    <property type="entry name" value="MFS_Transporters"/>
</dbReference>
<evidence type="ECO:0000256" key="9">
    <source>
        <dbReference type="SAM" id="Phobius"/>
    </source>
</evidence>
<evidence type="ECO:0000256" key="8">
    <source>
        <dbReference type="SAM" id="MobiDB-lite"/>
    </source>
</evidence>
<feature type="region of interest" description="Disordered" evidence="8">
    <location>
        <begin position="391"/>
        <end position="421"/>
    </location>
</feature>
<evidence type="ECO:0000259" key="10">
    <source>
        <dbReference type="PROSITE" id="PS50850"/>
    </source>
</evidence>
<keyword evidence="3" id="KW-0813">Transport</keyword>
<dbReference type="InterPro" id="IPR005829">
    <property type="entry name" value="Sugar_transporter_CS"/>
</dbReference>
<dbReference type="InterPro" id="IPR005828">
    <property type="entry name" value="MFS_sugar_transport-like"/>
</dbReference>
<dbReference type="RefSeq" id="WP_149849506.1">
    <property type="nucleotide sequence ID" value="NZ_VUOB01000020.1"/>
</dbReference>
<reference evidence="11 12" key="1">
    <citation type="submission" date="2019-09" db="EMBL/GenBank/DDBJ databases">
        <title>Goodfellowia gen. nov., a new genus of the Pseudonocardineae related to Actinoalloteichus, containing Goodfellowia coeruleoviolacea gen. nov., comb. nov. gen. nov., comb. nov.</title>
        <authorList>
            <person name="Labeda D."/>
        </authorList>
    </citation>
    <scope>NUCLEOTIDE SEQUENCE [LARGE SCALE GENOMIC DNA]</scope>
    <source>
        <strain evidence="11 12">AN110305</strain>
    </source>
</reference>
<dbReference type="PROSITE" id="PS00216">
    <property type="entry name" value="SUGAR_TRANSPORT_1"/>
    <property type="match status" value="1"/>
</dbReference>
<evidence type="ECO:0000256" key="6">
    <source>
        <dbReference type="ARBA" id="ARBA00022989"/>
    </source>
</evidence>
<feature type="transmembrane region" description="Helical" evidence="9">
    <location>
        <begin position="368"/>
        <end position="387"/>
    </location>
</feature>
<comment type="similarity">
    <text evidence="2">Belongs to the major facilitator superfamily. TCR/Tet family.</text>
</comment>
<feature type="domain" description="Major facilitator superfamily (MFS) profile" evidence="10">
    <location>
        <begin position="13"/>
        <end position="393"/>
    </location>
</feature>
<evidence type="ECO:0000313" key="11">
    <source>
        <dbReference type="EMBL" id="KAA2262849.1"/>
    </source>
</evidence>
<feature type="transmembrane region" description="Helical" evidence="9">
    <location>
        <begin position="340"/>
        <end position="362"/>
    </location>
</feature>
<dbReference type="OrthoDB" id="9793283at2"/>
<dbReference type="Pfam" id="PF07690">
    <property type="entry name" value="MFS_1"/>
    <property type="match status" value="1"/>
</dbReference>
<keyword evidence="4" id="KW-1003">Cell membrane</keyword>
<feature type="transmembrane region" description="Helical" evidence="9">
    <location>
        <begin position="140"/>
        <end position="162"/>
    </location>
</feature>
<evidence type="ECO:0000256" key="3">
    <source>
        <dbReference type="ARBA" id="ARBA00022448"/>
    </source>
</evidence>
<dbReference type="Gene3D" id="1.20.1250.20">
    <property type="entry name" value="MFS general substrate transporter like domains"/>
    <property type="match status" value="2"/>
</dbReference>
<evidence type="ECO:0000256" key="7">
    <source>
        <dbReference type="ARBA" id="ARBA00023136"/>
    </source>
</evidence>
<feature type="transmembrane region" description="Helical" evidence="9">
    <location>
        <begin position="250"/>
        <end position="269"/>
    </location>
</feature>
<feature type="transmembrane region" description="Helical" evidence="9">
    <location>
        <begin position="168"/>
        <end position="186"/>
    </location>
</feature>
<dbReference type="PRINTS" id="PR01035">
    <property type="entry name" value="TCRTETA"/>
</dbReference>
<keyword evidence="6 9" id="KW-1133">Transmembrane helix</keyword>